<protein>
    <submittedName>
        <fullName evidence="1">Uncharacterized protein</fullName>
    </submittedName>
</protein>
<accession>A0AAE7X0V2</accession>
<dbReference type="EMBL" id="MZ501267">
    <property type="protein sequence ID" value="QZA70585.1"/>
    <property type="molecule type" value="Genomic_DNA"/>
</dbReference>
<gene>
    <name evidence="1" type="primary">103</name>
    <name evidence="1" type="ORF">AH04_103</name>
</gene>
<sequence>MSDTVDKTDDDSIELSTVLQLSPQTPTDKVSVVKGDGDKEYISLDETYEVTGQESMAVLAANCREYLNNKRLHPSGFGVLMIGGMEGMLPIYDRMNAVRGGESFLSTLKQGFLAIIKAAKKFLIAVIDWIILRIRTLLGFEKTEKELAIVAEHSEDVKKELVALLSSLIGAEKIDLNVAEMFEALPGEVTQRDAFSMIYNRNKSTMEQIDTLARLQTQLVDIETTIKNAGHDARQSRGRYQQAVGRLRKAWEDKESFSTADVIEFRSMLDEEVAVKLNPEPIRKQLAKLVDEAYDIDLGSVGADKAFKQNLSSYKDVLEKSIPVRVTPDEYERVKKVSEQMGKVLLKATVPFDASTLGCLKDVIEVKDAELIEAIDATFDKIGVLKMTYTSYSSTINEYTWALNQLITISGNVRRSIAGIVNWSTKVDKLMFTYISKDLKTIINTEQELLNEVGNKIVAVNDKDGNRVDTTSNINYDQLYLAKHPYIGSALMTWRAKTGDLRKNFKIIERVNAGLKELGVQSRI</sequence>
<reference evidence="1" key="1">
    <citation type="submission" date="2021-07" db="EMBL/GenBank/DDBJ databases">
        <authorList>
            <person name="Roth S.J."/>
            <person name="Krukonis G.P."/>
            <person name="Delesalle V.A."/>
        </authorList>
    </citation>
    <scope>NUCLEOTIDE SEQUENCE</scope>
</reference>
<name>A0AAE7X0V2_9CAUD</name>
<dbReference type="RefSeq" id="YP_010667857.1">
    <property type="nucleotide sequence ID" value="NC_070952.1"/>
</dbReference>
<dbReference type="KEGG" id="vg:77943990"/>
<keyword evidence="2" id="KW-1185">Reference proteome</keyword>
<evidence type="ECO:0000313" key="2">
    <source>
        <dbReference type="Proteomes" id="UP000827517"/>
    </source>
</evidence>
<proteinExistence type="predicted"/>
<dbReference type="Proteomes" id="UP000827517">
    <property type="component" value="Segment"/>
</dbReference>
<dbReference type="GeneID" id="77943990"/>
<organism evidence="1 2">
    <name type="scientific">Erwinia phage AH04</name>
    <dbReference type="NCBI Taxonomy" id="2869569"/>
    <lineage>
        <taxon>Viruses</taxon>
        <taxon>Duplodnaviria</taxon>
        <taxon>Heunggongvirae</taxon>
        <taxon>Uroviricota</taxon>
        <taxon>Caudoviricetes</taxon>
        <taxon>Chimalliviridae</taxon>
        <taxon>Meadowvirus</taxon>
        <taxon>Meadowvirus AH04</taxon>
    </lineage>
</organism>
<evidence type="ECO:0000313" key="1">
    <source>
        <dbReference type="EMBL" id="QZA70585.1"/>
    </source>
</evidence>